<organism evidence="1 2">
    <name type="scientific">Gigaspora rosea</name>
    <dbReference type="NCBI Taxonomy" id="44941"/>
    <lineage>
        <taxon>Eukaryota</taxon>
        <taxon>Fungi</taxon>
        <taxon>Fungi incertae sedis</taxon>
        <taxon>Mucoromycota</taxon>
        <taxon>Glomeromycotina</taxon>
        <taxon>Glomeromycetes</taxon>
        <taxon>Diversisporales</taxon>
        <taxon>Gigasporaceae</taxon>
        <taxon>Gigaspora</taxon>
    </lineage>
</organism>
<dbReference type="Gene3D" id="3.60.130.30">
    <property type="match status" value="1"/>
</dbReference>
<dbReference type="Proteomes" id="UP000266673">
    <property type="component" value="Unassembled WGS sequence"/>
</dbReference>
<accession>A0A397VW71</accession>
<dbReference type="EMBL" id="QKWP01000225">
    <property type="protein sequence ID" value="RIB24233.1"/>
    <property type="molecule type" value="Genomic_DNA"/>
</dbReference>
<sequence>MALQIFGIAALWTQKATRGLRTKDKIYYIEKEWKSVPLCPLDNISTTNIKAMHEMSTIDLLVETLIHEAKENNNTLDSFEIPAEFLTIVNRDIINSNNLNTSVFKLDKNIWIALGKWLGFKGTILRQQDSASSRFTRDVDAINKATEAINHYYFHTLADPSHRSKSFWKNFVEHFGVNLYEKLSMLKWDPFAPRPFGVFPMIAINYNTISDYHWDKNDKPNSLCCLVALGDFKGGIRNSVVYFVNSSFFHHLRNFTQEYQDLKNGIDRDADGNRVYKKIRRQNLEVASKLNKETRLLKPKLSQVKIPPQSSDCRRGRIDLSRARNGLSAESNL</sequence>
<dbReference type="AlphaFoldDB" id="A0A397VW71"/>
<dbReference type="OrthoDB" id="2320867at2759"/>
<evidence type="ECO:0000313" key="2">
    <source>
        <dbReference type="Proteomes" id="UP000266673"/>
    </source>
</evidence>
<proteinExistence type="predicted"/>
<evidence type="ECO:0000313" key="1">
    <source>
        <dbReference type="EMBL" id="RIB24233.1"/>
    </source>
</evidence>
<reference evidence="1 2" key="1">
    <citation type="submission" date="2018-06" db="EMBL/GenBank/DDBJ databases">
        <title>Comparative genomics reveals the genomic features of Rhizophagus irregularis, R. cerebriforme, R. diaphanum and Gigaspora rosea, and their symbiotic lifestyle signature.</title>
        <authorList>
            <person name="Morin E."/>
            <person name="San Clemente H."/>
            <person name="Chen E.C.H."/>
            <person name="De La Providencia I."/>
            <person name="Hainaut M."/>
            <person name="Kuo A."/>
            <person name="Kohler A."/>
            <person name="Murat C."/>
            <person name="Tang N."/>
            <person name="Roy S."/>
            <person name="Loubradou J."/>
            <person name="Henrissat B."/>
            <person name="Grigoriev I.V."/>
            <person name="Corradi N."/>
            <person name="Roux C."/>
            <person name="Martin F.M."/>
        </authorList>
    </citation>
    <scope>NUCLEOTIDE SEQUENCE [LARGE SCALE GENOMIC DNA]</scope>
    <source>
        <strain evidence="1 2">DAOM 194757</strain>
    </source>
</reference>
<comment type="caution">
    <text evidence="1">The sequence shown here is derived from an EMBL/GenBank/DDBJ whole genome shotgun (WGS) entry which is preliminary data.</text>
</comment>
<gene>
    <name evidence="1" type="ORF">C2G38_2169140</name>
</gene>
<protein>
    <submittedName>
        <fullName evidence="1">Uncharacterized protein</fullName>
    </submittedName>
</protein>
<name>A0A397VW71_9GLOM</name>
<keyword evidence="2" id="KW-1185">Reference proteome</keyword>